<proteinExistence type="predicted"/>
<accession>W6N7Z4</accession>
<sequence>MNSDFDKKVIFVGGIHGVGKTTLCEEISKKISLKHYSASELISNLKSENITKNKEVSNVRENQNILLESVDRYLNNEEYYLLDGHFCLLNRDENIVEVPFNTFRLLGLKAIIVLVDHESQILKRLVDRDAKSYSIDFMKEFQKKEIYYAKEVAIRIGVRYKVINKTSDVNETLEFITSIINK</sequence>
<protein>
    <recommendedName>
        <fullName evidence="3">Adenylate kinase</fullName>
    </recommendedName>
</protein>
<dbReference type="RefSeq" id="WP_017894916.1">
    <property type="nucleotide sequence ID" value="NZ_CBXI010000043.1"/>
</dbReference>
<dbReference type="Proteomes" id="UP000019482">
    <property type="component" value="Unassembled WGS sequence"/>
</dbReference>
<evidence type="ECO:0000313" key="1">
    <source>
        <dbReference type="EMBL" id="CDL92455.1"/>
    </source>
</evidence>
<dbReference type="AlphaFoldDB" id="W6N7Z4"/>
<dbReference type="OrthoDB" id="1850524at2"/>
<reference evidence="1 2" key="1">
    <citation type="journal article" date="2015" name="Genome Announc.">
        <title>Draft Genome Sequence of Clostridium tyrobutyricum Strain DIVETGP, Isolated from Cow's Milk for Grana Padano Production.</title>
        <authorList>
            <person name="Soggiu A."/>
            <person name="Piras C."/>
            <person name="Gaiarsa S."/>
            <person name="Sassera D."/>
            <person name="Roncada P."/>
            <person name="Bendixen E."/>
            <person name="Brasca M."/>
            <person name="Bonizzi L."/>
        </authorList>
    </citation>
    <scope>NUCLEOTIDE SEQUENCE [LARGE SCALE GENOMIC DNA]</scope>
    <source>
        <strain evidence="1 2">DIVETGP</strain>
    </source>
</reference>
<dbReference type="EMBL" id="CBXI010000043">
    <property type="protein sequence ID" value="CDL92455.1"/>
    <property type="molecule type" value="Genomic_DNA"/>
</dbReference>
<gene>
    <name evidence="1" type="ORF">CTDIVETGP_2525</name>
</gene>
<dbReference type="InterPro" id="IPR027417">
    <property type="entry name" value="P-loop_NTPase"/>
</dbReference>
<dbReference type="GeneID" id="29420162"/>
<comment type="caution">
    <text evidence="1">The sequence shown here is derived from an EMBL/GenBank/DDBJ whole genome shotgun (WGS) entry which is preliminary data.</text>
</comment>
<keyword evidence="2" id="KW-1185">Reference proteome</keyword>
<dbReference type="SUPFAM" id="SSF52540">
    <property type="entry name" value="P-loop containing nucleoside triphosphate hydrolases"/>
    <property type="match status" value="1"/>
</dbReference>
<evidence type="ECO:0008006" key="3">
    <source>
        <dbReference type="Google" id="ProtNLM"/>
    </source>
</evidence>
<evidence type="ECO:0000313" key="2">
    <source>
        <dbReference type="Proteomes" id="UP000019482"/>
    </source>
</evidence>
<organism evidence="1 2">
    <name type="scientific">Clostridium tyrobutyricum DIVETGP</name>
    <dbReference type="NCBI Taxonomy" id="1408889"/>
    <lineage>
        <taxon>Bacteria</taxon>
        <taxon>Bacillati</taxon>
        <taxon>Bacillota</taxon>
        <taxon>Clostridia</taxon>
        <taxon>Eubacteriales</taxon>
        <taxon>Clostridiaceae</taxon>
        <taxon>Clostridium</taxon>
    </lineage>
</organism>
<dbReference type="Gene3D" id="3.40.50.300">
    <property type="entry name" value="P-loop containing nucleotide triphosphate hydrolases"/>
    <property type="match status" value="1"/>
</dbReference>
<dbReference type="Pfam" id="PF13207">
    <property type="entry name" value="AAA_17"/>
    <property type="match status" value="1"/>
</dbReference>
<name>W6N7Z4_CLOTY</name>